<evidence type="ECO:0000313" key="5">
    <source>
        <dbReference type="Proteomes" id="UP001597400"/>
    </source>
</evidence>
<name>A0ABW4U0X9_9SPHN</name>
<evidence type="ECO:0000256" key="1">
    <source>
        <dbReference type="ARBA" id="ARBA00022679"/>
    </source>
</evidence>
<accession>A0ABW4U0X9</accession>
<evidence type="ECO:0000313" key="4">
    <source>
        <dbReference type="EMBL" id="MFD1952423.1"/>
    </source>
</evidence>
<reference evidence="5" key="1">
    <citation type="journal article" date="2019" name="Int. J. Syst. Evol. Microbiol.">
        <title>The Global Catalogue of Microorganisms (GCM) 10K type strain sequencing project: providing services to taxonomists for standard genome sequencing and annotation.</title>
        <authorList>
            <consortium name="The Broad Institute Genomics Platform"/>
            <consortium name="The Broad Institute Genome Sequencing Center for Infectious Disease"/>
            <person name="Wu L."/>
            <person name="Ma J."/>
        </authorList>
    </citation>
    <scope>NUCLEOTIDE SEQUENCE [LARGE SCALE GENOMIC DNA]</scope>
    <source>
        <strain evidence="5">CGMCC 1.12702</strain>
    </source>
</reference>
<dbReference type="Pfam" id="PF00534">
    <property type="entry name" value="Glycos_transf_1"/>
    <property type="match status" value="1"/>
</dbReference>
<organism evidence="4 5">
    <name type="scientific">Sphingomonas arantia</name>
    <dbReference type="NCBI Taxonomy" id="1460676"/>
    <lineage>
        <taxon>Bacteria</taxon>
        <taxon>Pseudomonadati</taxon>
        <taxon>Pseudomonadota</taxon>
        <taxon>Alphaproteobacteria</taxon>
        <taxon>Sphingomonadales</taxon>
        <taxon>Sphingomonadaceae</taxon>
        <taxon>Sphingomonas</taxon>
    </lineage>
</organism>
<dbReference type="RefSeq" id="WP_380931446.1">
    <property type="nucleotide sequence ID" value="NZ_JBHUGS010000005.1"/>
</dbReference>
<evidence type="ECO:0000259" key="2">
    <source>
        <dbReference type="Pfam" id="PF00534"/>
    </source>
</evidence>
<proteinExistence type="predicted"/>
<comment type="caution">
    <text evidence="4">The sequence shown here is derived from an EMBL/GenBank/DDBJ whole genome shotgun (WGS) entry which is preliminary data.</text>
</comment>
<dbReference type="Proteomes" id="UP001597400">
    <property type="component" value="Unassembled WGS sequence"/>
</dbReference>
<feature type="domain" description="Glycosyltransferase subfamily 4-like N-terminal" evidence="3">
    <location>
        <begin position="23"/>
        <end position="194"/>
    </location>
</feature>
<dbReference type="Pfam" id="PF13439">
    <property type="entry name" value="Glyco_transf_4"/>
    <property type="match status" value="1"/>
</dbReference>
<gene>
    <name evidence="4" type="ORF">ACFSGX_16730</name>
</gene>
<feature type="domain" description="Glycosyl transferase family 1" evidence="2">
    <location>
        <begin position="213"/>
        <end position="353"/>
    </location>
</feature>
<dbReference type="Gene3D" id="3.40.50.2000">
    <property type="entry name" value="Glycogen Phosphorylase B"/>
    <property type="match status" value="2"/>
</dbReference>
<sequence>MHRVPSSFPLCVDGRMLGAGGTGVSRYAASLAATLPMIGGRPMILRDDDDGPVGRWLTAASPRAVAVRVCGAPDGGGAETLYARHVFRAAQVHFGLYGRMLRMQPDVRPGLIHWTYPVPIRMAGWINVYTVHDVIPLERPELARTDPTRLAAVLTRIVQAGDRIVTVSEDARARIVTQLGCPAGQVVNCYQAVDAAPASVPQPLAGGVLPGGYFLYCGLDEPRKNLPRLIDAYRRSGVAQPLVLVGPDFSNTLRADGAGIVRLPYLPADRLADLVAHATALLFPSLDEGFGLPAVEAMAAGTPVLTSSTGALAEVAGGAALGVDPTDAGAIAAGIARLAGDAGLRARLSAVGRLRAERFSRARFAARLRAVYADGIARSAGR</sequence>
<dbReference type="SUPFAM" id="SSF53756">
    <property type="entry name" value="UDP-Glycosyltransferase/glycogen phosphorylase"/>
    <property type="match status" value="1"/>
</dbReference>
<evidence type="ECO:0000259" key="3">
    <source>
        <dbReference type="Pfam" id="PF13439"/>
    </source>
</evidence>
<dbReference type="PANTHER" id="PTHR46401:SF2">
    <property type="entry name" value="GLYCOSYLTRANSFERASE WBBK-RELATED"/>
    <property type="match status" value="1"/>
</dbReference>
<protein>
    <submittedName>
        <fullName evidence="4">Glycosyltransferase family 4 protein</fullName>
    </submittedName>
</protein>
<dbReference type="InterPro" id="IPR001296">
    <property type="entry name" value="Glyco_trans_1"/>
</dbReference>
<dbReference type="CDD" id="cd03809">
    <property type="entry name" value="GT4_MtfB-like"/>
    <property type="match status" value="1"/>
</dbReference>
<dbReference type="InterPro" id="IPR028098">
    <property type="entry name" value="Glyco_trans_4-like_N"/>
</dbReference>
<dbReference type="EMBL" id="JBHUGS010000005">
    <property type="protein sequence ID" value="MFD1952423.1"/>
    <property type="molecule type" value="Genomic_DNA"/>
</dbReference>
<keyword evidence="1" id="KW-0808">Transferase</keyword>
<dbReference type="PANTHER" id="PTHR46401">
    <property type="entry name" value="GLYCOSYLTRANSFERASE WBBK-RELATED"/>
    <property type="match status" value="1"/>
</dbReference>
<keyword evidence="5" id="KW-1185">Reference proteome</keyword>